<keyword evidence="4" id="KW-0472">Membrane</keyword>
<comment type="similarity">
    <text evidence="1">Belongs to the N-Me-Phe pilin family.</text>
</comment>
<evidence type="ECO:0000256" key="2">
    <source>
        <dbReference type="ARBA" id="ARBA00022481"/>
    </source>
</evidence>
<dbReference type="GO" id="GO:0015627">
    <property type="term" value="C:type II protein secretion system complex"/>
    <property type="evidence" value="ECO:0007669"/>
    <property type="project" value="InterPro"/>
</dbReference>
<organism evidence="5">
    <name type="scientific">Desulfomonile tiedjei</name>
    <dbReference type="NCBI Taxonomy" id="2358"/>
    <lineage>
        <taxon>Bacteria</taxon>
        <taxon>Pseudomonadati</taxon>
        <taxon>Thermodesulfobacteriota</taxon>
        <taxon>Desulfomonilia</taxon>
        <taxon>Desulfomonilales</taxon>
        <taxon>Desulfomonilaceae</taxon>
        <taxon>Desulfomonile</taxon>
    </lineage>
</organism>
<dbReference type="Pfam" id="PF07963">
    <property type="entry name" value="N_methyl"/>
    <property type="match status" value="1"/>
</dbReference>
<dbReference type="Gene3D" id="3.30.700.10">
    <property type="entry name" value="Glycoprotein, Type 4 Pilin"/>
    <property type="match status" value="1"/>
</dbReference>
<dbReference type="AlphaFoldDB" id="A0A7C4EX18"/>
<keyword evidence="2" id="KW-0488">Methylation</keyword>
<sequence>MRNSKGFTLVELMVVVAIIGILTAVAIPYYNNYKRTACDQAALTDLYNVKAAVQKKLTDDLLSSTGVVATDDASVSKAVDAVLADTTGKYGFPGATAKCGVTLTNSNGVVTATAAGGTDQGIRGWTLNMAGGGEPAPVASGGSGKPIEPKPIEPKPPIAIEPPSVLRPQVTLPVEPAQPY</sequence>
<feature type="region of interest" description="Disordered" evidence="3">
    <location>
        <begin position="133"/>
        <end position="164"/>
    </location>
</feature>
<name>A0A7C4EX18_9BACT</name>
<dbReference type="GO" id="GO:0015628">
    <property type="term" value="P:protein secretion by the type II secretion system"/>
    <property type="evidence" value="ECO:0007669"/>
    <property type="project" value="InterPro"/>
</dbReference>
<reference evidence="5" key="1">
    <citation type="journal article" date="2020" name="mSystems">
        <title>Genome- and Community-Level Interaction Insights into Carbon Utilization and Element Cycling Functions of Hydrothermarchaeota in Hydrothermal Sediment.</title>
        <authorList>
            <person name="Zhou Z."/>
            <person name="Liu Y."/>
            <person name="Xu W."/>
            <person name="Pan J."/>
            <person name="Luo Z.H."/>
            <person name="Li M."/>
        </authorList>
    </citation>
    <scope>NUCLEOTIDE SEQUENCE [LARGE SCALE GENOMIC DNA]</scope>
    <source>
        <strain evidence="5">SpSt-769</strain>
    </source>
</reference>
<evidence type="ECO:0000256" key="4">
    <source>
        <dbReference type="SAM" id="Phobius"/>
    </source>
</evidence>
<protein>
    <submittedName>
        <fullName evidence="5">Prepilin-type N-terminal cleavage/methylation domain-containing protein</fullName>
    </submittedName>
</protein>
<comment type="caution">
    <text evidence="5">The sequence shown here is derived from an EMBL/GenBank/DDBJ whole genome shotgun (WGS) entry which is preliminary data.</text>
</comment>
<dbReference type="InterPro" id="IPR045584">
    <property type="entry name" value="Pilin-like"/>
</dbReference>
<dbReference type="SUPFAM" id="SSF54523">
    <property type="entry name" value="Pili subunits"/>
    <property type="match status" value="1"/>
</dbReference>
<dbReference type="PANTHER" id="PTHR30093">
    <property type="entry name" value="GENERAL SECRETION PATHWAY PROTEIN G"/>
    <property type="match status" value="1"/>
</dbReference>
<accession>A0A7C4EX18</accession>
<proteinExistence type="inferred from homology"/>
<keyword evidence="4" id="KW-1133">Transmembrane helix</keyword>
<evidence type="ECO:0000256" key="3">
    <source>
        <dbReference type="SAM" id="MobiDB-lite"/>
    </source>
</evidence>
<dbReference type="EMBL" id="DTGT01000254">
    <property type="protein sequence ID" value="HGH61256.1"/>
    <property type="molecule type" value="Genomic_DNA"/>
</dbReference>
<dbReference type="PRINTS" id="PR00813">
    <property type="entry name" value="BCTERIALGSPG"/>
</dbReference>
<keyword evidence="4" id="KW-0812">Transmembrane</keyword>
<evidence type="ECO:0000256" key="1">
    <source>
        <dbReference type="ARBA" id="ARBA00005233"/>
    </source>
</evidence>
<dbReference type="InterPro" id="IPR012902">
    <property type="entry name" value="N_methyl_site"/>
</dbReference>
<evidence type="ECO:0000313" key="5">
    <source>
        <dbReference type="EMBL" id="HGH61256.1"/>
    </source>
</evidence>
<feature type="transmembrane region" description="Helical" evidence="4">
    <location>
        <begin position="12"/>
        <end position="30"/>
    </location>
</feature>
<dbReference type="PANTHER" id="PTHR30093:SF34">
    <property type="entry name" value="PREPILIN PEPTIDASE-DEPENDENT PROTEIN D"/>
    <property type="match status" value="1"/>
</dbReference>
<dbReference type="InterPro" id="IPR000983">
    <property type="entry name" value="Bac_GSPG_pilin"/>
</dbReference>
<dbReference type="NCBIfam" id="TIGR02532">
    <property type="entry name" value="IV_pilin_GFxxxE"/>
    <property type="match status" value="1"/>
</dbReference>
<dbReference type="PROSITE" id="PS00409">
    <property type="entry name" value="PROKAR_NTER_METHYL"/>
    <property type="match status" value="1"/>
</dbReference>
<gene>
    <name evidence="5" type="ORF">ENV54_08165</name>
</gene>